<sequence>MSGSLERGYEGISDALEEKRELKWELESFEEDRRTRMGSLKKKAINVSHKFRRSLSVKRKGHRKSDSQVIYSLVEDVRDVEEQKIVDEFRQALISDGFLPPRHDNYHMLLRFLKARKFDIQKARHMWAEMIQWRKDFGTDTILEDFQFRERNEVLQYYPQAYHGVDKDGRPIYIERLGKVNPDKLMQVTTIDRYVRYHVQEFEKTVAFKFPACSVAAKKHIDSSTTILDVKGVGLKNFTKQARELIMQLQKIDSDYYPETLSRMFIINAAPGFKLLWNTVKSFLDPTTISKIHVLGNKYRSKLLEVIDASELPEFLGGSCTCADQGGCMRSEKGPWKDPNILKIVLDGQALPDRHTTMGRNINEDVASCDTMVCPLINDGTAAATASGAEVDDIASPRAERSSIVPDVTAFSEEAKMTSNRTSVGNLSGYDESSPMIDEAVDQDSGNTDSLSGGAFPVPGIDERGGGTYTCVHPVLVACFMLVLAFVRSVAYHLIEKVSGSMFNPTRHNPQSVMDPVEESHLPSTGAKHKEGDLPSSIWKRLDELEKKVEMQNERPAAIPREKEELLNTAICRVDALEAELIATKKALFESLMRQEEIIAYIDAAKYKQKKCW</sequence>
<dbReference type="Pfam" id="PF03765">
    <property type="entry name" value="CRAL_TRIO_N"/>
    <property type="match status" value="1"/>
</dbReference>
<dbReference type="InterPro" id="IPR036273">
    <property type="entry name" value="CRAL/TRIO_N_dom_sf"/>
</dbReference>
<dbReference type="GO" id="GO:0005886">
    <property type="term" value="C:plasma membrane"/>
    <property type="evidence" value="ECO:0007669"/>
    <property type="project" value="UniProtKB-SubCell"/>
</dbReference>
<comment type="subcellular location">
    <subcellularLocation>
        <location evidence="1">Cell membrane</location>
        <topology evidence="1">Peripheral membrane protein</topology>
    </subcellularLocation>
    <subcellularLocation>
        <location evidence="2">Golgi apparatus membrane</location>
        <topology evidence="2">Peripheral membrane protein</topology>
    </subcellularLocation>
</comment>
<evidence type="ECO:0000256" key="6">
    <source>
        <dbReference type="ARBA" id="ARBA00023034"/>
    </source>
</evidence>
<organism evidence="11">
    <name type="scientific">Eucalyptus grandis</name>
    <name type="common">Flooded gum</name>
    <dbReference type="NCBI Taxonomy" id="71139"/>
    <lineage>
        <taxon>Eukaryota</taxon>
        <taxon>Viridiplantae</taxon>
        <taxon>Streptophyta</taxon>
        <taxon>Embryophyta</taxon>
        <taxon>Tracheophyta</taxon>
        <taxon>Spermatophyta</taxon>
        <taxon>Magnoliopsida</taxon>
        <taxon>eudicotyledons</taxon>
        <taxon>Gunneridae</taxon>
        <taxon>Pentapetalae</taxon>
        <taxon>rosids</taxon>
        <taxon>malvids</taxon>
        <taxon>Myrtales</taxon>
        <taxon>Myrtaceae</taxon>
        <taxon>Myrtoideae</taxon>
        <taxon>Eucalypteae</taxon>
        <taxon>Eucalyptus</taxon>
    </lineage>
</organism>
<dbReference type="SMART" id="SM01100">
    <property type="entry name" value="CRAL_TRIO_N"/>
    <property type="match status" value="1"/>
</dbReference>
<evidence type="ECO:0000256" key="1">
    <source>
        <dbReference type="ARBA" id="ARBA00004202"/>
    </source>
</evidence>
<dbReference type="PANTHER" id="PTHR45657:SF41">
    <property type="entry name" value="SEC14P-LIKE PHOSPHATIDYLINOSITOL TRANSFER FAMILY PROTEIN"/>
    <property type="match status" value="1"/>
</dbReference>
<keyword evidence="4" id="KW-0472">Membrane</keyword>
<dbReference type="PANTHER" id="PTHR45657">
    <property type="entry name" value="CRAL-TRIO DOMAIN-CONTAINING PROTEIN YKL091C-RELATED"/>
    <property type="match status" value="1"/>
</dbReference>
<dbReference type="FunFam" id="3.40.525.10:FF:000011">
    <property type="entry name" value="SEC14 cytosolic factor"/>
    <property type="match status" value="1"/>
</dbReference>
<dbReference type="InterPro" id="IPR036865">
    <property type="entry name" value="CRAL-TRIO_dom_sf"/>
</dbReference>
<gene>
    <name evidence="11" type="ORF">EUGRSUZ_F01871</name>
</gene>
<dbReference type="eggNOG" id="KOG1471">
    <property type="taxonomic scope" value="Eukaryota"/>
</dbReference>
<dbReference type="InterPro" id="IPR001251">
    <property type="entry name" value="CRAL-TRIO_dom"/>
</dbReference>
<dbReference type="EMBL" id="KK198758">
    <property type="protein sequence ID" value="KCW68215.1"/>
    <property type="molecule type" value="Genomic_DNA"/>
</dbReference>
<dbReference type="Gene3D" id="3.40.525.10">
    <property type="entry name" value="CRAL-TRIO lipid binding domain"/>
    <property type="match status" value="1"/>
</dbReference>
<feature type="region of interest" description="Disordered" evidence="9">
    <location>
        <begin position="511"/>
        <end position="533"/>
    </location>
</feature>
<evidence type="ECO:0000256" key="9">
    <source>
        <dbReference type="SAM" id="MobiDB-lite"/>
    </source>
</evidence>
<dbReference type="PROSITE" id="PS50191">
    <property type="entry name" value="CRAL_TRIO"/>
    <property type="match status" value="1"/>
</dbReference>
<dbReference type="InterPro" id="IPR051026">
    <property type="entry name" value="PI/PC_transfer"/>
</dbReference>
<accession>A0A059BRC6</accession>
<protein>
    <recommendedName>
        <fullName evidence="10">CRAL-TRIO domain-containing protein</fullName>
    </recommendedName>
</protein>
<keyword evidence="7" id="KW-0175">Coiled coil</keyword>
<dbReference type="Gramene" id="KCW68214">
    <property type="protein sequence ID" value="KCW68214"/>
    <property type="gene ID" value="EUGRSUZ_F01871"/>
</dbReference>
<dbReference type="SUPFAM" id="SSF46938">
    <property type="entry name" value="CRAL/TRIO N-terminal domain"/>
    <property type="match status" value="1"/>
</dbReference>
<evidence type="ECO:0000256" key="7">
    <source>
        <dbReference type="ARBA" id="ARBA00023054"/>
    </source>
</evidence>
<evidence type="ECO:0000256" key="5">
    <source>
        <dbReference type="ARBA" id="ARBA00022927"/>
    </source>
</evidence>
<evidence type="ECO:0000313" key="11">
    <source>
        <dbReference type="EMBL" id="KCW68215.1"/>
    </source>
</evidence>
<evidence type="ECO:0000259" key="10">
    <source>
        <dbReference type="PROSITE" id="PS50191"/>
    </source>
</evidence>
<keyword evidence="3" id="KW-0813">Transport</keyword>
<dbReference type="SUPFAM" id="SSF52087">
    <property type="entry name" value="CRAL/TRIO domain"/>
    <property type="match status" value="1"/>
</dbReference>
<dbReference type="CDD" id="cd00170">
    <property type="entry name" value="SEC14"/>
    <property type="match status" value="1"/>
</dbReference>
<dbReference type="EMBL" id="KK198758">
    <property type="protein sequence ID" value="KCW68214.1"/>
    <property type="molecule type" value="Genomic_DNA"/>
</dbReference>
<dbReference type="GO" id="GO:0008526">
    <property type="term" value="F:phosphatidylinositol transfer activity"/>
    <property type="evidence" value="ECO:0000318"/>
    <property type="project" value="GO_Central"/>
</dbReference>
<dbReference type="InterPro" id="IPR011074">
    <property type="entry name" value="CRAL/TRIO_N_dom"/>
</dbReference>
<dbReference type="AlphaFoldDB" id="A0A059BRC6"/>
<dbReference type="Gene3D" id="1.10.8.20">
    <property type="entry name" value="N-terminal domain of phosphatidylinositol transfer protein sec14p"/>
    <property type="match status" value="1"/>
</dbReference>
<evidence type="ECO:0000256" key="4">
    <source>
        <dbReference type="ARBA" id="ARBA00022475"/>
    </source>
</evidence>
<dbReference type="Gramene" id="KCW68215">
    <property type="protein sequence ID" value="KCW68215"/>
    <property type="gene ID" value="EUGRSUZ_F01871"/>
</dbReference>
<feature type="domain" description="CRAL-TRIO" evidence="10">
    <location>
        <begin position="150"/>
        <end position="324"/>
    </location>
</feature>
<dbReference type="GO" id="GO:0006892">
    <property type="term" value="P:post-Golgi vesicle-mediated transport"/>
    <property type="evidence" value="ECO:0000318"/>
    <property type="project" value="GO_Central"/>
</dbReference>
<proteinExistence type="inferred from homology"/>
<comment type="similarity">
    <text evidence="8">Belongs to the SFH family.</text>
</comment>
<name>A0A059BRC6_EUCGR</name>
<reference evidence="11" key="1">
    <citation type="submission" date="2013-07" db="EMBL/GenBank/DDBJ databases">
        <title>The genome of Eucalyptus grandis.</title>
        <authorList>
            <person name="Schmutz J."/>
            <person name="Hayes R."/>
            <person name="Myburg A."/>
            <person name="Tuskan G."/>
            <person name="Grattapaglia D."/>
            <person name="Rokhsar D.S."/>
        </authorList>
    </citation>
    <scope>NUCLEOTIDE SEQUENCE</scope>
    <source>
        <tissue evidence="11">Leaf extractions</tissue>
    </source>
</reference>
<keyword evidence="5" id="KW-0653">Protein transport</keyword>
<keyword evidence="6" id="KW-0333">Golgi apparatus</keyword>
<evidence type="ECO:0000256" key="3">
    <source>
        <dbReference type="ARBA" id="ARBA00022448"/>
    </source>
</evidence>
<dbReference type="GO" id="GO:0015031">
    <property type="term" value="P:protein transport"/>
    <property type="evidence" value="ECO:0007669"/>
    <property type="project" value="UniProtKB-KW"/>
</dbReference>
<dbReference type="SMART" id="SM00516">
    <property type="entry name" value="SEC14"/>
    <property type="match status" value="1"/>
</dbReference>
<dbReference type="Pfam" id="PF00650">
    <property type="entry name" value="CRAL_TRIO"/>
    <property type="match status" value="1"/>
</dbReference>
<evidence type="ECO:0000256" key="2">
    <source>
        <dbReference type="ARBA" id="ARBA00004395"/>
    </source>
</evidence>
<keyword evidence="4" id="KW-1003">Cell membrane</keyword>
<evidence type="ECO:0000256" key="8">
    <source>
        <dbReference type="ARBA" id="ARBA00038020"/>
    </source>
</evidence>
<dbReference type="GO" id="GO:0000139">
    <property type="term" value="C:Golgi membrane"/>
    <property type="evidence" value="ECO:0007669"/>
    <property type="project" value="UniProtKB-SubCell"/>
</dbReference>